<keyword evidence="1" id="KW-0732">Signal</keyword>
<reference evidence="4 5" key="1">
    <citation type="submission" date="2020-03" db="EMBL/GenBank/DDBJ databases">
        <authorList>
            <person name="Kim M.K."/>
        </authorList>
    </citation>
    <scope>NUCLEOTIDE SEQUENCE [LARGE SCALE GENOMIC DNA]</scope>
    <source>
        <strain evidence="4 5">BT328</strain>
    </source>
</reference>
<evidence type="ECO:0000256" key="2">
    <source>
        <dbReference type="ARBA" id="ARBA00023239"/>
    </source>
</evidence>
<proteinExistence type="predicted"/>
<accession>A0A6G9AT72</accession>
<dbReference type="Gene3D" id="1.50.10.100">
    <property type="entry name" value="Chondroitin AC/alginate lyase"/>
    <property type="match status" value="1"/>
</dbReference>
<name>A0A6G9AT72_9BACT</name>
<dbReference type="Proteomes" id="UP000501802">
    <property type="component" value="Chromosome"/>
</dbReference>
<feature type="domain" description="Alginate lyase" evidence="3">
    <location>
        <begin position="112"/>
        <end position="319"/>
    </location>
</feature>
<sequence>MNRTGNGTTQLLGSFLITAFLLPGCMNDQGISTDRKVIDKTSGARIDNNQFVHPGVLNSRASLDLIRSQANSGDAARLDGYSKVTEFVDANSVPTSFPATVYVKGSGSTPTENQIKTDAILSYALALRWAKTGNATYATQAISILNGWATNFQRLLPDAGTDTRQTYLEASWFTPTFVAAAEIVRYYTVNGNSAGWSNTGISKFQDFLNNLKDNYINRLINEVNYDNNWEVSAGYAKMAVGVFLNSSNVYNGGYDYLMQNIPVIISSSGEVKEHCSRDCWHPQYSLTGFAYAAEIARIQGDNTVFPAYSSRIAKGFEYMEDSFQGAIGCRSCAGQAVFPGAEVASNYYNTSAKITSLRNRQDPYGATGDKTFLGFTTYTHRTIGR</sequence>
<dbReference type="KEGG" id="spib:G8759_24265"/>
<dbReference type="RefSeq" id="WP_167213889.1">
    <property type="nucleotide sequence ID" value="NZ_CP050063.1"/>
</dbReference>
<dbReference type="InterPro" id="IPR008929">
    <property type="entry name" value="Chondroitin_lyas"/>
</dbReference>
<organism evidence="4 5">
    <name type="scientific">Spirosoma aureum</name>
    <dbReference type="NCBI Taxonomy" id="2692134"/>
    <lineage>
        <taxon>Bacteria</taxon>
        <taxon>Pseudomonadati</taxon>
        <taxon>Bacteroidota</taxon>
        <taxon>Cytophagia</taxon>
        <taxon>Cytophagales</taxon>
        <taxon>Cytophagaceae</taxon>
        <taxon>Spirosoma</taxon>
    </lineage>
</organism>
<dbReference type="EMBL" id="CP050063">
    <property type="protein sequence ID" value="QIP15526.1"/>
    <property type="molecule type" value="Genomic_DNA"/>
</dbReference>
<dbReference type="Pfam" id="PF05426">
    <property type="entry name" value="Alginate_lyase"/>
    <property type="match status" value="1"/>
</dbReference>
<protein>
    <recommendedName>
        <fullName evidence="3">Alginate lyase domain-containing protein</fullName>
    </recommendedName>
</protein>
<evidence type="ECO:0000313" key="5">
    <source>
        <dbReference type="Proteomes" id="UP000501802"/>
    </source>
</evidence>
<dbReference type="InterPro" id="IPR008397">
    <property type="entry name" value="Alginate_lyase_dom"/>
</dbReference>
<evidence type="ECO:0000313" key="4">
    <source>
        <dbReference type="EMBL" id="QIP15526.1"/>
    </source>
</evidence>
<keyword evidence="2" id="KW-0456">Lyase</keyword>
<dbReference type="SUPFAM" id="SSF48230">
    <property type="entry name" value="Chondroitin AC/alginate lyase"/>
    <property type="match status" value="1"/>
</dbReference>
<gene>
    <name evidence="4" type="ORF">G8759_24265</name>
</gene>
<evidence type="ECO:0000259" key="3">
    <source>
        <dbReference type="Pfam" id="PF05426"/>
    </source>
</evidence>
<dbReference type="GO" id="GO:0016829">
    <property type="term" value="F:lyase activity"/>
    <property type="evidence" value="ECO:0007669"/>
    <property type="project" value="UniProtKB-KW"/>
</dbReference>
<dbReference type="GO" id="GO:0042597">
    <property type="term" value="C:periplasmic space"/>
    <property type="evidence" value="ECO:0007669"/>
    <property type="project" value="InterPro"/>
</dbReference>
<keyword evidence="5" id="KW-1185">Reference proteome</keyword>
<evidence type="ECO:0000256" key="1">
    <source>
        <dbReference type="ARBA" id="ARBA00022729"/>
    </source>
</evidence>
<dbReference type="AlphaFoldDB" id="A0A6G9AT72"/>